<accession>A0AAD5KGF0</accession>
<evidence type="ECO:0000313" key="2">
    <source>
        <dbReference type="Proteomes" id="UP001209540"/>
    </source>
</evidence>
<keyword evidence="2" id="KW-1185">Reference proteome</keyword>
<name>A0AAD5KGF0_9FUNG</name>
<sequence length="228" mass="27299">MIMKEFWKNWTTLKHNLYWILVDKYNNIIYEAVLRLYPNIKVLIANGPRVWIKILDSLVYNYLLLKIFNWLVLSLSYFKYIKKLFINSHYGENHQNCGETGHFSEQYCHFDPMSMLHVLKSFERKQSKDGKSDILELGLQGIKQLYEDILDACAGIQTWTRFIITMNNISLMNMMKHASRDSFELWHDQFDLNIFLFVLYQKFGLGMWKELRILTLRYVFNLVLTIVG</sequence>
<reference evidence="1" key="1">
    <citation type="journal article" date="2022" name="IScience">
        <title>Evolution of zygomycete secretomes and the origins of terrestrial fungal ecologies.</title>
        <authorList>
            <person name="Chang Y."/>
            <person name="Wang Y."/>
            <person name="Mondo S."/>
            <person name="Ahrendt S."/>
            <person name="Andreopoulos W."/>
            <person name="Barry K."/>
            <person name="Beard J."/>
            <person name="Benny G.L."/>
            <person name="Blankenship S."/>
            <person name="Bonito G."/>
            <person name="Cuomo C."/>
            <person name="Desiro A."/>
            <person name="Gervers K.A."/>
            <person name="Hundley H."/>
            <person name="Kuo A."/>
            <person name="LaButti K."/>
            <person name="Lang B.F."/>
            <person name="Lipzen A."/>
            <person name="O'Donnell K."/>
            <person name="Pangilinan J."/>
            <person name="Reynolds N."/>
            <person name="Sandor L."/>
            <person name="Smith M.E."/>
            <person name="Tsang A."/>
            <person name="Grigoriev I.V."/>
            <person name="Stajich J.E."/>
            <person name="Spatafora J.W."/>
        </authorList>
    </citation>
    <scope>NUCLEOTIDE SEQUENCE</scope>
    <source>
        <strain evidence="1">RSA 2281</strain>
    </source>
</reference>
<organism evidence="1 2">
    <name type="scientific">Phascolomyces articulosus</name>
    <dbReference type="NCBI Taxonomy" id="60185"/>
    <lineage>
        <taxon>Eukaryota</taxon>
        <taxon>Fungi</taxon>
        <taxon>Fungi incertae sedis</taxon>
        <taxon>Mucoromycota</taxon>
        <taxon>Mucoromycotina</taxon>
        <taxon>Mucoromycetes</taxon>
        <taxon>Mucorales</taxon>
        <taxon>Lichtheimiaceae</taxon>
        <taxon>Phascolomyces</taxon>
    </lineage>
</organism>
<dbReference type="Proteomes" id="UP001209540">
    <property type="component" value="Unassembled WGS sequence"/>
</dbReference>
<proteinExistence type="predicted"/>
<comment type="caution">
    <text evidence="1">The sequence shown here is derived from an EMBL/GenBank/DDBJ whole genome shotgun (WGS) entry which is preliminary data.</text>
</comment>
<dbReference type="EMBL" id="JAIXMP010000007">
    <property type="protein sequence ID" value="KAI9270477.1"/>
    <property type="molecule type" value="Genomic_DNA"/>
</dbReference>
<dbReference type="AlphaFoldDB" id="A0AAD5KGF0"/>
<protein>
    <submittedName>
        <fullName evidence="1">Uncharacterized protein</fullName>
    </submittedName>
</protein>
<gene>
    <name evidence="1" type="ORF">BDA99DRAFT_534585</name>
</gene>
<reference evidence="1" key="2">
    <citation type="submission" date="2023-02" db="EMBL/GenBank/DDBJ databases">
        <authorList>
            <consortium name="DOE Joint Genome Institute"/>
            <person name="Mondo S.J."/>
            <person name="Chang Y."/>
            <person name="Wang Y."/>
            <person name="Ahrendt S."/>
            <person name="Andreopoulos W."/>
            <person name="Barry K."/>
            <person name="Beard J."/>
            <person name="Benny G.L."/>
            <person name="Blankenship S."/>
            <person name="Bonito G."/>
            <person name="Cuomo C."/>
            <person name="Desiro A."/>
            <person name="Gervers K.A."/>
            <person name="Hundley H."/>
            <person name="Kuo A."/>
            <person name="LaButti K."/>
            <person name="Lang B.F."/>
            <person name="Lipzen A."/>
            <person name="O'Donnell K."/>
            <person name="Pangilinan J."/>
            <person name="Reynolds N."/>
            <person name="Sandor L."/>
            <person name="Smith M.W."/>
            <person name="Tsang A."/>
            <person name="Grigoriev I.V."/>
            <person name="Stajich J.E."/>
            <person name="Spatafora J.W."/>
        </authorList>
    </citation>
    <scope>NUCLEOTIDE SEQUENCE</scope>
    <source>
        <strain evidence="1">RSA 2281</strain>
    </source>
</reference>
<evidence type="ECO:0000313" key="1">
    <source>
        <dbReference type="EMBL" id="KAI9270477.1"/>
    </source>
</evidence>